<feature type="non-terminal residue" evidence="1">
    <location>
        <position position="1"/>
    </location>
</feature>
<protein>
    <submittedName>
        <fullName evidence="1">Uncharacterized protein</fullName>
    </submittedName>
</protein>
<evidence type="ECO:0000313" key="2">
    <source>
        <dbReference type="Proteomes" id="UP000499080"/>
    </source>
</evidence>
<accession>A0A4Y2KWC2</accession>
<sequence>RNLLSKGQQYLLDISNAITLRNCREDLANRDPGPLFHSRWLTAANRVLRLYRSSSDPSGNLTEIVGFILKSCIPGWFVIKKSKYFTDGPKHVFQAIQTSRYLSNELLQVVDPIIQRNAFFAHAENVLLAMLVDEREHIRGLVTEGS</sequence>
<proteinExistence type="predicted"/>
<reference evidence="1 2" key="1">
    <citation type="journal article" date="2019" name="Sci. Rep.">
        <title>Orb-weaving spider Araneus ventricosus genome elucidates the spidroin gene catalogue.</title>
        <authorList>
            <person name="Kono N."/>
            <person name="Nakamura H."/>
            <person name="Ohtoshi R."/>
            <person name="Moran D.A.P."/>
            <person name="Shinohara A."/>
            <person name="Yoshida Y."/>
            <person name="Fujiwara M."/>
            <person name="Mori M."/>
            <person name="Tomita M."/>
            <person name="Arakawa K."/>
        </authorList>
    </citation>
    <scope>NUCLEOTIDE SEQUENCE [LARGE SCALE GENOMIC DNA]</scope>
</reference>
<name>A0A4Y2KWC2_ARAVE</name>
<dbReference type="PANTHER" id="PTHR46409:SF1">
    <property type="entry name" value="HTH PSQ-TYPE DOMAIN-CONTAINING PROTEIN"/>
    <property type="match status" value="1"/>
</dbReference>
<keyword evidence="2" id="KW-1185">Reference proteome</keyword>
<dbReference type="PANTHER" id="PTHR46409">
    <property type="entry name" value="HTH PSQ-TYPE DOMAIN-CONTAINING PROTEIN"/>
    <property type="match status" value="1"/>
</dbReference>
<comment type="caution">
    <text evidence="1">The sequence shown here is derived from an EMBL/GenBank/DDBJ whole genome shotgun (WGS) entry which is preliminary data.</text>
</comment>
<organism evidence="1 2">
    <name type="scientific">Araneus ventricosus</name>
    <name type="common">Orbweaver spider</name>
    <name type="synonym">Epeira ventricosa</name>
    <dbReference type="NCBI Taxonomy" id="182803"/>
    <lineage>
        <taxon>Eukaryota</taxon>
        <taxon>Metazoa</taxon>
        <taxon>Ecdysozoa</taxon>
        <taxon>Arthropoda</taxon>
        <taxon>Chelicerata</taxon>
        <taxon>Arachnida</taxon>
        <taxon>Araneae</taxon>
        <taxon>Araneomorphae</taxon>
        <taxon>Entelegynae</taxon>
        <taxon>Araneoidea</taxon>
        <taxon>Araneidae</taxon>
        <taxon>Araneus</taxon>
    </lineage>
</organism>
<dbReference type="EMBL" id="BGPR01116027">
    <property type="protein sequence ID" value="GBN05823.1"/>
    <property type="molecule type" value="Genomic_DNA"/>
</dbReference>
<dbReference type="OrthoDB" id="6617942at2759"/>
<dbReference type="AlphaFoldDB" id="A0A4Y2KWC2"/>
<dbReference type="Proteomes" id="UP000499080">
    <property type="component" value="Unassembled WGS sequence"/>
</dbReference>
<gene>
    <name evidence="1" type="ORF">AVEN_268681_1</name>
</gene>
<evidence type="ECO:0000313" key="1">
    <source>
        <dbReference type="EMBL" id="GBN05823.1"/>
    </source>
</evidence>